<keyword evidence="3" id="KW-1185">Reference proteome</keyword>
<name>A0A2S7ISH4_9BACT</name>
<dbReference type="AlphaFoldDB" id="A0A2S7ISH4"/>
<proteinExistence type="predicted"/>
<protein>
    <submittedName>
        <fullName evidence="2">Phosphoribosylformylglycinamidine synthase</fullName>
    </submittedName>
</protein>
<dbReference type="NCBIfam" id="NF041634">
    <property type="entry name" value="HAEPLYID"/>
    <property type="match status" value="1"/>
</dbReference>
<feature type="chain" id="PRO_5015416461" evidence="1">
    <location>
        <begin position="19"/>
        <end position="257"/>
    </location>
</feature>
<feature type="signal peptide" evidence="1">
    <location>
        <begin position="1"/>
        <end position="18"/>
    </location>
</feature>
<gene>
    <name evidence="2" type="ORF">C5O19_13725</name>
</gene>
<evidence type="ECO:0000256" key="1">
    <source>
        <dbReference type="SAM" id="SignalP"/>
    </source>
</evidence>
<evidence type="ECO:0000313" key="2">
    <source>
        <dbReference type="EMBL" id="PQA60626.1"/>
    </source>
</evidence>
<organism evidence="2 3">
    <name type="scientific">Siphonobacter curvatus</name>
    <dbReference type="NCBI Taxonomy" id="2094562"/>
    <lineage>
        <taxon>Bacteria</taxon>
        <taxon>Pseudomonadati</taxon>
        <taxon>Bacteroidota</taxon>
        <taxon>Cytophagia</taxon>
        <taxon>Cytophagales</taxon>
        <taxon>Cytophagaceae</taxon>
        <taxon>Siphonobacter</taxon>
    </lineage>
</organism>
<dbReference type="Proteomes" id="UP000239590">
    <property type="component" value="Unassembled WGS sequence"/>
</dbReference>
<evidence type="ECO:0000313" key="3">
    <source>
        <dbReference type="Proteomes" id="UP000239590"/>
    </source>
</evidence>
<accession>A0A2S7ISH4</accession>
<dbReference type="OrthoDB" id="892490at2"/>
<reference evidence="3" key="1">
    <citation type="submission" date="2018-02" db="EMBL/GenBank/DDBJ databases">
        <title>Genome sequencing of Solimonas sp. HR-BB.</title>
        <authorList>
            <person name="Lee Y."/>
            <person name="Jeon C.O."/>
        </authorList>
    </citation>
    <scope>NUCLEOTIDE SEQUENCE [LARGE SCALE GENOMIC DNA]</scope>
    <source>
        <strain evidence="3">HR-U</strain>
    </source>
</reference>
<keyword evidence="1" id="KW-0732">Signal</keyword>
<dbReference type="RefSeq" id="WP_104713099.1">
    <property type="nucleotide sequence ID" value="NZ_PTRA01000001.1"/>
</dbReference>
<comment type="caution">
    <text evidence="2">The sequence shown here is derived from an EMBL/GenBank/DDBJ whole genome shotgun (WGS) entry which is preliminary data.</text>
</comment>
<dbReference type="EMBL" id="PTRA01000001">
    <property type="protein sequence ID" value="PQA60626.1"/>
    <property type="molecule type" value="Genomic_DNA"/>
</dbReference>
<sequence length="257" mass="29096">MKYLLLILLCWKACTAVAQDTTQVPTPVKPVKISHAEPLYLDLVRDLGARKGEREWNVGTSFQRKAGVSQWHPFIEYEFAPINRLGLEVEIPFQVQKPQFEDGRRSTVSVQSLKTSVQWTYAVIERWQTSLAVGYTNELELQRGISAECGFPFAVAAKRWGSHVHTLLYTAWGGEKQAGQSLRSTGYQVNLAVHYVVGKAFVGAEWYNDPAEHILRPQVRFALKKNLLVGLVSSISLTHKAPVSSFIRIIYEPKRRK</sequence>
<dbReference type="InterPro" id="IPR048131">
    <property type="entry name" value="HAEPLYID-like"/>
</dbReference>